<evidence type="ECO:0000256" key="7">
    <source>
        <dbReference type="PIRNR" id="PIRNR000862"/>
    </source>
</evidence>
<feature type="chain" id="PRO_5041262604" description="Lipase" evidence="9">
    <location>
        <begin position="21"/>
        <end position="401"/>
    </location>
</feature>
<dbReference type="SUPFAM" id="SSF53474">
    <property type="entry name" value="alpha/beta-Hydrolases"/>
    <property type="match status" value="1"/>
</dbReference>
<feature type="signal peptide" evidence="9">
    <location>
        <begin position="1"/>
        <end position="20"/>
    </location>
</feature>
<dbReference type="Proteomes" id="UP001168821">
    <property type="component" value="Unassembled WGS sequence"/>
</dbReference>
<evidence type="ECO:0000256" key="4">
    <source>
        <dbReference type="ARBA" id="ARBA00022963"/>
    </source>
</evidence>
<name>A0AA38HR18_9CUCU</name>
<keyword evidence="4 7" id="KW-0442">Lipid degradation</keyword>
<gene>
    <name evidence="11" type="ORF">Zmor_025158</name>
</gene>
<evidence type="ECO:0000256" key="2">
    <source>
        <dbReference type="ARBA" id="ARBA00022729"/>
    </source>
</evidence>
<comment type="similarity">
    <text evidence="1 7">Belongs to the AB hydrolase superfamily. Lipase family.</text>
</comment>
<dbReference type="GO" id="GO:0016788">
    <property type="term" value="F:hydrolase activity, acting on ester bonds"/>
    <property type="evidence" value="ECO:0007669"/>
    <property type="project" value="InterPro"/>
</dbReference>
<evidence type="ECO:0000256" key="9">
    <source>
        <dbReference type="SAM" id="SignalP"/>
    </source>
</evidence>
<dbReference type="GO" id="GO:0016042">
    <property type="term" value="P:lipid catabolic process"/>
    <property type="evidence" value="ECO:0007669"/>
    <property type="project" value="UniProtKB-KW"/>
</dbReference>
<keyword evidence="2 9" id="KW-0732">Signal</keyword>
<feature type="active site" description="Charge relay system" evidence="8">
    <location>
        <position position="375"/>
    </location>
</feature>
<feature type="active site" description="Charge relay system" evidence="8">
    <location>
        <position position="340"/>
    </location>
</feature>
<evidence type="ECO:0000259" key="10">
    <source>
        <dbReference type="Pfam" id="PF04083"/>
    </source>
</evidence>
<keyword evidence="6" id="KW-0325">Glycoprotein</keyword>
<evidence type="ECO:0000313" key="12">
    <source>
        <dbReference type="Proteomes" id="UP001168821"/>
    </source>
</evidence>
<reference evidence="11" key="1">
    <citation type="journal article" date="2023" name="G3 (Bethesda)">
        <title>Whole genome assemblies of Zophobas morio and Tenebrio molitor.</title>
        <authorList>
            <person name="Kaur S."/>
            <person name="Stinson S.A."/>
            <person name="diCenzo G.C."/>
        </authorList>
    </citation>
    <scope>NUCLEOTIDE SEQUENCE</scope>
    <source>
        <strain evidence="11">QUZm001</strain>
    </source>
</reference>
<dbReference type="InterPro" id="IPR006693">
    <property type="entry name" value="AB_hydrolase_lipase"/>
</dbReference>
<sequence length="401" mass="45878">MKTALVVLVCFRLSCLFVCSLNFKNNAFLTKWYDNPDVLSDVPTMVKRNGYNIETYQVTTQDGYILTLFYVFGKNKPSKPNPVYLQHGLTVTSGHYVDLGNRSCAFYFVDKGYQVWLGNIRGSVYSRKHRNLTTRDPQFWTYNLDNIVENDLPALISFVYTKSGHKVHYVGDSFGTTIGIMFASSHPKASSMLQSVFLLGPTVYVHNLVPLKYFYKPALAVTDMLIQFGVRGLFYQNFLPALGVYTCGVLPQLCLNFITVASGSNKLFPPEDLPLFFSYWPDGMSILEFKHYLQLGLSNKLQKFDHGRRTNLKKYGARDPPLYNLSAVSVPVCIFYGESDVYYDKEDLERTYDEIGTRQKCKYSVSNGENIPYAHVDFAYSKTVIEDLFDVMLEVFKKFED</sequence>
<keyword evidence="5" id="KW-0443">Lipid metabolism</keyword>
<protein>
    <recommendedName>
        <fullName evidence="7">Lipase</fullName>
    </recommendedName>
</protein>
<evidence type="ECO:0000256" key="1">
    <source>
        <dbReference type="ARBA" id="ARBA00010701"/>
    </source>
</evidence>
<evidence type="ECO:0000256" key="3">
    <source>
        <dbReference type="ARBA" id="ARBA00022801"/>
    </source>
</evidence>
<evidence type="ECO:0000256" key="8">
    <source>
        <dbReference type="PIRSR" id="PIRSR000862-1"/>
    </source>
</evidence>
<accession>A0AA38HR18</accession>
<dbReference type="EMBL" id="JALNTZ010000008">
    <property type="protein sequence ID" value="KAJ3642363.1"/>
    <property type="molecule type" value="Genomic_DNA"/>
</dbReference>
<dbReference type="PANTHER" id="PTHR11005">
    <property type="entry name" value="LYSOSOMAL ACID LIPASE-RELATED"/>
    <property type="match status" value="1"/>
</dbReference>
<evidence type="ECO:0000256" key="6">
    <source>
        <dbReference type="ARBA" id="ARBA00023180"/>
    </source>
</evidence>
<dbReference type="FunFam" id="3.40.50.1820:FF:000057">
    <property type="entry name" value="Lipase"/>
    <property type="match status" value="1"/>
</dbReference>
<dbReference type="AlphaFoldDB" id="A0AA38HR18"/>
<keyword evidence="12" id="KW-1185">Reference proteome</keyword>
<dbReference type="Gene3D" id="3.40.50.1820">
    <property type="entry name" value="alpha/beta hydrolase"/>
    <property type="match status" value="1"/>
</dbReference>
<dbReference type="InterPro" id="IPR025483">
    <property type="entry name" value="Lipase_euk"/>
</dbReference>
<dbReference type="PIRSF" id="PIRSF000862">
    <property type="entry name" value="Steryl_ester_lip"/>
    <property type="match status" value="1"/>
</dbReference>
<evidence type="ECO:0000256" key="5">
    <source>
        <dbReference type="ARBA" id="ARBA00023098"/>
    </source>
</evidence>
<evidence type="ECO:0000313" key="11">
    <source>
        <dbReference type="EMBL" id="KAJ3642363.1"/>
    </source>
</evidence>
<feature type="domain" description="Partial AB-hydrolase lipase" evidence="10">
    <location>
        <begin position="43"/>
        <end position="97"/>
    </location>
</feature>
<comment type="caution">
    <text evidence="11">The sequence shown here is derived from an EMBL/GenBank/DDBJ whole genome shotgun (WGS) entry which is preliminary data.</text>
</comment>
<organism evidence="11 12">
    <name type="scientific">Zophobas morio</name>
    <dbReference type="NCBI Taxonomy" id="2755281"/>
    <lineage>
        <taxon>Eukaryota</taxon>
        <taxon>Metazoa</taxon>
        <taxon>Ecdysozoa</taxon>
        <taxon>Arthropoda</taxon>
        <taxon>Hexapoda</taxon>
        <taxon>Insecta</taxon>
        <taxon>Pterygota</taxon>
        <taxon>Neoptera</taxon>
        <taxon>Endopterygota</taxon>
        <taxon>Coleoptera</taxon>
        <taxon>Polyphaga</taxon>
        <taxon>Cucujiformia</taxon>
        <taxon>Tenebrionidae</taxon>
        <taxon>Zophobas</taxon>
    </lineage>
</organism>
<dbReference type="InterPro" id="IPR029058">
    <property type="entry name" value="AB_hydrolase_fold"/>
</dbReference>
<keyword evidence="3 7" id="KW-0378">Hydrolase</keyword>
<feature type="active site" description="Nucleophile" evidence="8">
    <location>
        <position position="173"/>
    </location>
</feature>
<proteinExistence type="inferred from homology"/>
<dbReference type="Pfam" id="PF04083">
    <property type="entry name" value="Abhydro_lipase"/>
    <property type="match status" value="1"/>
</dbReference>